<organism evidence="2 3">
    <name type="scientific">Panacibacter microcysteis</name>
    <dbReference type="NCBI Taxonomy" id="2793269"/>
    <lineage>
        <taxon>Bacteria</taxon>
        <taxon>Pseudomonadati</taxon>
        <taxon>Bacteroidota</taxon>
        <taxon>Chitinophagia</taxon>
        <taxon>Chitinophagales</taxon>
        <taxon>Chitinophagaceae</taxon>
        <taxon>Panacibacter</taxon>
    </lineage>
</organism>
<protein>
    <recommendedName>
        <fullName evidence="4">DNA-binding protein</fullName>
    </recommendedName>
</protein>
<dbReference type="EMBL" id="JADWYR010000001">
    <property type="protein sequence ID" value="MBG9375403.1"/>
    <property type="molecule type" value="Genomic_DNA"/>
</dbReference>
<sequence length="120" mass="13355">MPKALFIICCLFLGAHTYAQQKIDITEISQHTGDSVTVCAKVFGGIFLSAAKNQPTFLNVGAAYPHQPLTVVIWNNTRKLFSYKPEEQFKGKTVCVTGKVELFNNKPQIVVQKPEQLEAQ</sequence>
<dbReference type="AlphaFoldDB" id="A0A931GVS5"/>
<dbReference type="Proteomes" id="UP000628448">
    <property type="component" value="Unassembled WGS sequence"/>
</dbReference>
<feature type="signal peptide" evidence="1">
    <location>
        <begin position="1"/>
        <end position="19"/>
    </location>
</feature>
<gene>
    <name evidence="2" type="ORF">I5907_04105</name>
</gene>
<evidence type="ECO:0000313" key="3">
    <source>
        <dbReference type="Proteomes" id="UP000628448"/>
    </source>
</evidence>
<name>A0A931GVS5_9BACT</name>
<evidence type="ECO:0000256" key="1">
    <source>
        <dbReference type="SAM" id="SignalP"/>
    </source>
</evidence>
<proteinExistence type="predicted"/>
<dbReference type="RefSeq" id="WP_196989457.1">
    <property type="nucleotide sequence ID" value="NZ_JADWYR010000001.1"/>
</dbReference>
<feature type="chain" id="PRO_5037437644" description="DNA-binding protein" evidence="1">
    <location>
        <begin position="20"/>
        <end position="120"/>
    </location>
</feature>
<reference evidence="2" key="1">
    <citation type="submission" date="2020-11" db="EMBL/GenBank/DDBJ databases">
        <title>Bacterial whole genome sequence for Panacibacter sp. DH6.</title>
        <authorList>
            <person name="Le V."/>
            <person name="Ko S."/>
            <person name="Ahn C.-Y."/>
            <person name="Oh H.-M."/>
        </authorList>
    </citation>
    <scope>NUCLEOTIDE SEQUENCE</scope>
    <source>
        <strain evidence="2">DH6</strain>
    </source>
</reference>
<evidence type="ECO:0000313" key="2">
    <source>
        <dbReference type="EMBL" id="MBG9375403.1"/>
    </source>
</evidence>
<keyword evidence="1" id="KW-0732">Signal</keyword>
<keyword evidence="3" id="KW-1185">Reference proteome</keyword>
<accession>A0A931GVS5</accession>
<comment type="caution">
    <text evidence="2">The sequence shown here is derived from an EMBL/GenBank/DDBJ whole genome shotgun (WGS) entry which is preliminary data.</text>
</comment>
<evidence type="ECO:0008006" key="4">
    <source>
        <dbReference type="Google" id="ProtNLM"/>
    </source>
</evidence>